<dbReference type="PANTHER" id="PTHR33365">
    <property type="entry name" value="YALI0B05434P"/>
    <property type="match status" value="1"/>
</dbReference>
<dbReference type="InterPro" id="IPR021765">
    <property type="entry name" value="UstYa-like"/>
</dbReference>
<dbReference type="Pfam" id="PF11807">
    <property type="entry name" value="UstYa"/>
    <property type="match status" value="1"/>
</dbReference>
<keyword evidence="3" id="KW-1185">Reference proteome</keyword>
<evidence type="ECO:0000256" key="1">
    <source>
        <dbReference type="ARBA" id="ARBA00035112"/>
    </source>
</evidence>
<dbReference type="GO" id="GO:0043386">
    <property type="term" value="P:mycotoxin biosynthetic process"/>
    <property type="evidence" value="ECO:0007669"/>
    <property type="project" value="InterPro"/>
</dbReference>
<protein>
    <submittedName>
        <fullName evidence="2">Uncharacterized protein</fullName>
    </submittedName>
</protein>
<dbReference type="Proteomes" id="UP000193144">
    <property type="component" value="Unassembled WGS sequence"/>
</dbReference>
<dbReference type="PANTHER" id="PTHR33365:SF7">
    <property type="entry name" value="TAT PATHWAY SIGNAL SEQUENCE"/>
    <property type="match status" value="1"/>
</dbReference>
<evidence type="ECO:0000313" key="3">
    <source>
        <dbReference type="Proteomes" id="UP000193144"/>
    </source>
</evidence>
<reference evidence="2 3" key="1">
    <citation type="submission" date="2016-07" db="EMBL/GenBank/DDBJ databases">
        <title>Pervasive Adenine N6-methylation of Active Genes in Fungi.</title>
        <authorList>
            <consortium name="DOE Joint Genome Institute"/>
            <person name="Mondo S.J."/>
            <person name="Dannebaum R.O."/>
            <person name="Kuo R.C."/>
            <person name="Labutti K."/>
            <person name="Haridas S."/>
            <person name="Kuo A."/>
            <person name="Salamov A."/>
            <person name="Ahrendt S.R."/>
            <person name="Lipzen A."/>
            <person name="Sullivan W."/>
            <person name="Andreopoulos W.B."/>
            <person name="Clum A."/>
            <person name="Lindquist E."/>
            <person name="Daum C."/>
            <person name="Ramamoorthy G.K."/>
            <person name="Gryganskyi A."/>
            <person name="Culley D."/>
            <person name="Magnuson J.K."/>
            <person name="James T.Y."/>
            <person name="O'Malley M.A."/>
            <person name="Stajich J.E."/>
            <person name="Spatafora J.W."/>
            <person name="Visel A."/>
            <person name="Grigoriev I.V."/>
        </authorList>
    </citation>
    <scope>NUCLEOTIDE SEQUENCE [LARGE SCALE GENOMIC DNA]</scope>
    <source>
        <strain evidence="2 3">CBS 115471</strain>
    </source>
</reference>
<name>A0A1Y1XUK0_9PLEO</name>
<dbReference type="OrthoDB" id="3687641at2759"/>
<sequence>HCLDTLRQAIMCQGDTSLITFRWGKAQPVPLGNFSTPHKCRDWGALDKWNADHYVDVFQPGLVVHPTLGMRVPCFDKTWLMN</sequence>
<accession>A0A1Y1XUK0</accession>
<proteinExistence type="inferred from homology"/>
<comment type="caution">
    <text evidence="2">The sequence shown here is derived from an EMBL/GenBank/DDBJ whole genome shotgun (WGS) entry which is preliminary data.</text>
</comment>
<evidence type="ECO:0000313" key="2">
    <source>
        <dbReference type="EMBL" id="ORX89431.1"/>
    </source>
</evidence>
<dbReference type="AlphaFoldDB" id="A0A1Y1XUK0"/>
<dbReference type="EMBL" id="MCFA01000638">
    <property type="protein sequence ID" value="ORX89431.1"/>
    <property type="molecule type" value="Genomic_DNA"/>
</dbReference>
<comment type="similarity">
    <text evidence="1">Belongs to the ustYa family.</text>
</comment>
<organism evidence="2 3">
    <name type="scientific">Clohesyomyces aquaticus</name>
    <dbReference type="NCBI Taxonomy" id="1231657"/>
    <lineage>
        <taxon>Eukaryota</taxon>
        <taxon>Fungi</taxon>
        <taxon>Dikarya</taxon>
        <taxon>Ascomycota</taxon>
        <taxon>Pezizomycotina</taxon>
        <taxon>Dothideomycetes</taxon>
        <taxon>Pleosporomycetidae</taxon>
        <taxon>Pleosporales</taxon>
        <taxon>Lindgomycetaceae</taxon>
        <taxon>Clohesyomyces</taxon>
    </lineage>
</organism>
<gene>
    <name evidence="2" type="ORF">BCR34DRAFT_502389</name>
</gene>
<feature type="non-terminal residue" evidence="2">
    <location>
        <position position="1"/>
    </location>
</feature>